<evidence type="ECO:0000256" key="2">
    <source>
        <dbReference type="ARBA" id="ARBA00022801"/>
    </source>
</evidence>
<evidence type="ECO:0000256" key="5">
    <source>
        <dbReference type="SAM" id="MobiDB-lite"/>
    </source>
</evidence>
<dbReference type="SMART" id="SM00487">
    <property type="entry name" value="DEXDc"/>
    <property type="match status" value="1"/>
</dbReference>
<dbReference type="STRING" id="244447.ENSCSEP00000011062"/>
<dbReference type="SMART" id="SM00490">
    <property type="entry name" value="HELICc"/>
    <property type="match status" value="1"/>
</dbReference>
<feature type="region of interest" description="Disordered" evidence="5">
    <location>
        <begin position="60"/>
        <end position="82"/>
    </location>
</feature>
<dbReference type="InterPro" id="IPR056382">
    <property type="entry name" value="DHX34_Znf-C2H2"/>
</dbReference>
<evidence type="ECO:0000259" key="7">
    <source>
        <dbReference type="PROSITE" id="PS51194"/>
    </source>
</evidence>
<dbReference type="Proteomes" id="UP000265120">
    <property type="component" value="Chromosome 4"/>
</dbReference>
<dbReference type="GO" id="GO:0003723">
    <property type="term" value="F:RNA binding"/>
    <property type="evidence" value="ECO:0007669"/>
    <property type="project" value="TreeGrafter"/>
</dbReference>
<dbReference type="PROSITE" id="PS51192">
    <property type="entry name" value="HELICASE_ATP_BIND_1"/>
    <property type="match status" value="1"/>
</dbReference>
<dbReference type="InterPro" id="IPR011709">
    <property type="entry name" value="DEAD-box_helicase_OB_fold"/>
</dbReference>
<name>A0A3P8V9C0_CYNSE</name>
<evidence type="ECO:0000256" key="3">
    <source>
        <dbReference type="ARBA" id="ARBA00022806"/>
    </source>
</evidence>
<dbReference type="AlphaFoldDB" id="A0A3P8V9C0"/>
<dbReference type="SUPFAM" id="SSF52540">
    <property type="entry name" value="P-loop containing nucleoside triphosphate hydrolases"/>
    <property type="match status" value="1"/>
</dbReference>
<dbReference type="PANTHER" id="PTHR18934">
    <property type="entry name" value="ATP-DEPENDENT RNA HELICASE"/>
    <property type="match status" value="1"/>
</dbReference>
<dbReference type="OrthoDB" id="3363059at2759"/>
<keyword evidence="3" id="KW-0347">Helicase</keyword>
<dbReference type="FunFam" id="3.40.50.300:FF:000725">
    <property type="entry name" value="probable ATP-dependent RNA helicase DHX34"/>
    <property type="match status" value="1"/>
</dbReference>
<dbReference type="OMA" id="FERSRTQ"/>
<feature type="region of interest" description="Disordered" evidence="5">
    <location>
        <begin position="1090"/>
        <end position="1114"/>
    </location>
</feature>
<dbReference type="FunFam" id="1.20.120.1080:FF:000013">
    <property type="entry name" value="ATP-dependent RNA helicase DHX34"/>
    <property type="match status" value="1"/>
</dbReference>
<accession>A0A3P8V9C0</accession>
<sequence length="1152" mass="130915">MESDRKRDRRSWDWSSPHCRTQLDDIFFRHHDYIQAGSAEHREFWTFFDRFQRFKTKKDMCSSEGGSRNAEDAKRKDKGKSSKMDIGLPVEYDARYRINLSVCTRDIEERLGKTGHRSRDKSSGPGDQEIADCRLTLLHFLDFWQKQSFSKLAKLRREQKNLPIYQYRDKIVELVRRHRVVVVAGDTGCGKSTQVPQYLLSAGFSYIACTEPRRIACISLAKRVSFESLNQYGSKVGYQIRFEGSRTTATKLLFLTEGLLLRQIQHDRTLAQYQVVIVDEVHERHLHCDFLLGVLRTLVSERPDLCLVLMSATINIKLFSNYFGGAPVLQVPGRLFPIQVIYQPIPPEEQPSRSEKLDPRPYLRILQGIDHRYPPEERGDLLLFLSGVAEISTIQEACQVYATHTRRWIVLPLHSTLSLAQQDKVFDISPPGVRKCIIATNIAETSVTIDGVRFVVDSGKVKEMSFDPKAKMQRLQEFWISRASSEQRKGRAGRTGPGICYRLYAESDYDAFAPYPVPEIHRVALDSLILQMKSMGLGDPLSFVFIDPPPASSIQTAVTYLKEQGALDNNGDLTSIGNLLSQLPVDVVIGKMLVLGSVFNLVEPVLTVAAALSVQSPFLRSSQQNPDCSTACQPLHSNQGDPFTLLNTFNAWVEVKGERGGGSRKWCRRRGLEEQRLYEMVNLRRQFRDLLRSHSLLEGERNAAPDGDRGQRRERLTERRKLHQLKRDHEHQEKSKRKVLKLEEGQDGDMSSGSDTEDTRRRKKDKEGSGQDVDIQEVKFKLRHNMSELQEAVTVSQDMSSRHQALLKLLLCRGLYPQLAIPDEHNTTRKDSDQVFHTKNKQGVVIHPTSVFASDPEVLHVPEHDARETGPDHKESTKHQLLAFVTLLETNKPYLSNCVRIPALQTLLLVANSVDSNADCTRLVVDGWLEVELKEPEEALKVLSTALTLRTEWERVLQVQLGQSAQAESAAPGVSRKALEKLIDGLVRFLLYTEVIYCLQRLTALQIQNLYIGPSSDLSRSKIPDVNPLFPGAKLKPHHIKGGLIVTSFFTYNCLADSRDLYSECLRTFWSCPNCDLYMPLTPLERMTHEASCRPAGEQQQLEEEEAGREKATSSSVSSLTRVFHCDVCNEDLTLTPTEILKHKRQHMYSVK</sequence>
<evidence type="ECO:0000259" key="6">
    <source>
        <dbReference type="PROSITE" id="PS51192"/>
    </source>
</evidence>
<feature type="region of interest" description="Disordered" evidence="5">
    <location>
        <begin position="719"/>
        <end position="775"/>
    </location>
</feature>
<keyword evidence="4" id="KW-0067">ATP-binding</keyword>
<dbReference type="PANTHER" id="PTHR18934:SF221">
    <property type="entry name" value="ATP-DEPENDENT RNA HELICASE DHX34-RELATED"/>
    <property type="match status" value="1"/>
</dbReference>
<dbReference type="GO" id="GO:0016787">
    <property type="term" value="F:hydrolase activity"/>
    <property type="evidence" value="ECO:0007669"/>
    <property type="project" value="UniProtKB-KW"/>
</dbReference>
<dbReference type="GO" id="GO:0004386">
    <property type="term" value="F:helicase activity"/>
    <property type="evidence" value="ECO:0007669"/>
    <property type="project" value="UniProtKB-KW"/>
</dbReference>
<reference evidence="8 9" key="1">
    <citation type="journal article" date="2014" name="Nat. Genet.">
        <title>Whole-genome sequence of a flatfish provides insights into ZW sex chromosome evolution and adaptation to a benthic lifestyle.</title>
        <authorList>
            <person name="Chen S."/>
            <person name="Zhang G."/>
            <person name="Shao C."/>
            <person name="Huang Q."/>
            <person name="Liu G."/>
            <person name="Zhang P."/>
            <person name="Song W."/>
            <person name="An N."/>
            <person name="Chalopin D."/>
            <person name="Volff J.N."/>
            <person name="Hong Y."/>
            <person name="Li Q."/>
            <person name="Sha Z."/>
            <person name="Zhou H."/>
            <person name="Xie M."/>
            <person name="Yu Q."/>
            <person name="Liu Y."/>
            <person name="Xiang H."/>
            <person name="Wang N."/>
            <person name="Wu K."/>
            <person name="Yang C."/>
            <person name="Zhou Q."/>
            <person name="Liao X."/>
            <person name="Yang L."/>
            <person name="Hu Q."/>
            <person name="Zhang J."/>
            <person name="Meng L."/>
            <person name="Jin L."/>
            <person name="Tian Y."/>
            <person name="Lian J."/>
            <person name="Yang J."/>
            <person name="Miao G."/>
            <person name="Liu S."/>
            <person name="Liang Z."/>
            <person name="Yan F."/>
            <person name="Li Y."/>
            <person name="Sun B."/>
            <person name="Zhang H."/>
            <person name="Zhang J."/>
            <person name="Zhu Y."/>
            <person name="Du M."/>
            <person name="Zhao Y."/>
            <person name="Schartl M."/>
            <person name="Tang Q."/>
            <person name="Wang J."/>
        </authorList>
    </citation>
    <scope>NUCLEOTIDE SEQUENCE</scope>
</reference>
<dbReference type="PROSITE" id="PS51194">
    <property type="entry name" value="HELICASE_CTER"/>
    <property type="match status" value="1"/>
</dbReference>
<keyword evidence="9" id="KW-1185">Reference proteome</keyword>
<evidence type="ECO:0000313" key="9">
    <source>
        <dbReference type="Proteomes" id="UP000265120"/>
    </source>
</evidence>
<dbReference type="FunFam" id="3.40.50.300:FF:000540">
    <property type="entry name" value="probable ATP-dependent RNA helicase DHX34"/>
    <property type="match status" value="1"/>
</dbReference>
<dbReference type="KEGG" id="csem:103377974"/>
<dbReference type="SMART" id="SM00847">
    <property type="entry name" value="HA2"/>
    <property type="match status" value="1"/>
</dbReference>
<feature type="compositionally biased region" description="Basic and acidic residues" evidence="5">
    <location>
        <begin position="719"/>
        <end position="733"/>
    </location>
</feature>
<dbReference type="GO" id="GO:0000184">
    <property type="term" value="P:nuclear-transcribed mRNA catabolic process, nonsense-mediated decay"/>
    <property type="evidence" value="ECO:0007669"/>
    <property type="project" value="Ensembl"/>
</dbReference>
<dbReference type="GO" id="GO:0005524">
    <property type="term" value="F:ATP binding"/>
    <property type="evidence" value="ECO:0007669"/>
    <property type="project" value="UniProtKB-KW"/>
</dbReference>
<dbReference type="GeneID" id="103377974"/>
<dbReference type="GeneTree" id="ENSGT00940000158721"/>
<dbReference type="InterPro" id="IPR048333">
    <property type="entry name" value="HA2_WH"/>
</dbReference>
<dbReference type="Pfam" id="PF04408">
    <property type="entry name" value="WHD_HA2"/>
    <property type="match status" value="1"/>
</dbReference>
<dbReference type="InterPro" id="IPR007502">
    <property type="entry name" value="Helicase-assoc_dom"/>
</dbReference>
<evidence type="ECO:0000256" key="4">
    <source>
        <dbReference type="ARBA" id="ARBA00022840"/>
    </source>
</evidence>
<dbReference type="Ensembl" id="ENSCSET00000011195.1">
    <property type="protein sequence ID" value="ENSCSEP00000011062.1"/>
    <property type="gene ID" value="ENSCSEG00000007100.1"/>
</dbReference>
<dbReference type="GO" id="GO:2000623">
    <property type="term" value="P:negative regulation of nuclear-transcribed mRNA catabolic process, nonsense-mediated decay"/>
    <property type="evidence" value="ECO:0007669"/>
    <property type="project" value="Ensembl"/>
</dbReference>
<reference evidence="8" key="3">
    <citation type="submission" date="2025-09" db="UniProtKB">
        <authorList>
            <consortium name="Ensembl"/>
        </authorList>
    </citation>
    <scope>IDENTIFICATION</scope>
</reference>
<dbReference type="GO" id="GO:0043009">
    <property type="term" value="P:chordate embryonic development"/>
    <property type="evidence" value="ECO:0007669"/>
    <property type="project" value="Ensembl"/>
</dbReference>
<dbReference type="Pfam" id="PF00270">
    <property type="entry name" value="DEAD"/>
    <property type="match status" value="1"/>
</dbReference>
<evidence type="ECO:0000256" key="1">
    <source>
        <dbReference type="ARBA" id="ARBA00022741"/>
    </source>
</evidence>
<dbReference type="InterPro" id="IPR001650">
    <property type="entry name" value="Helicase_C-like"/>
</dbReference>
<protein>
    <submittedName>
        <fullName evidence="8">DEAH (Asp-Glu-Ala-His) box polypeptide 34</fullName>
    </submittedName>
</protein>
<feature type="domain" description="Helicase C-terminal" evidence="7">
    <location>
        <begin position="368"/>
        <end position="536"/>
    </location>
</feature>
<dbReference type="CTD" id="9704"/>
<feature type="compositionally biased region" description="Basic and acidic residues" evidence="5">
    <location>
        <begin position="69"/>
        <end position="82"/>
    </location>
</feature>
<evidence type="ECO:0000313" key="8">
    <source>
        <dbReference type="Ensembl" id="ENSCSEP00000011062.1"/>
    </source>
</evidence>
<dbReference type="InterPro" id="IPR011545">
    <property type="entry name" value="DEAD/DEAH_box_helicase_dom"/>
</dbReference>
<dbReference type="Pfam" id="PF21010">
    <property type="entry name" value="HA2_C"/>
    <property type="match status" value="1"/>
</dbReference>
<organism evidence="8 9">
    <name type="scientific">Cynoglossus semilaevis</name>
    <name type="common">Tongue sole</name>
    <dbReference type="NCBI Taxonomy" id="244447"/>
    <lineage>
        <taxon>Eukaryota</taxon>
        <taxon>Metazoa</taxon>
        <taxon>Chordata</taxon>
        <taxon>Craniata</taxon>
        <taxon>Vertebrata</taxon>
        <taxon>Euteleostomi</taxon>
        <taxon>Actinopterygii</taxon>
        <taxon>Neopterygii</taxon>
        <taxon>Teleostei</taxon>
        <taxon>Neoteleostei</taxon>
        <taxon>Acanthomorphata</taxon>
        <taxon>Carangaria</taxon>
        <taxon>Pleuronectiformes</taxon>
        <taxon>Pleuronectoidei</taxon>
        <taxon>Cynoglossidae</taxon>
        <taxon>Cynoglossinae</taxon>
        <taxon>Cynoglossus</taxon>
    </lineage>
</organism>
<keyword evidence="1" id="KW-0547">Nucleotide-binding</keyword>
<dbReference type="Pfam" id="PF07717">
    <property type="entry name" value="OB_NTP_bind"/>
    <property type="match status" value="1"/>
</dbReference>
<dbReference type="RefSeq" id="XP_008307203.1">
    <property type="nucleotide sequence ID" value="XM_008308981.3"/>
</dbReference>
<dbReference type="Gene3D" id="3.40.50.300">
    <property type="entry name" value="P-loop containing nucleotide triphosphate hydrolases"/>
    <property type="match status" value="2"/>
</dbReference>
<dbReference type="InParanoid" id="A0A3P8V9C0"/>
<proteinExistence type="predicted"/>
<dbReference type="InterPro" id="IPR014001">
    <property type="entry name" value="Helicase_ATP-bd"/>
</dbReference>
<feature type="domain" description="Helicase ATP-binding" evidence="6">
    <location>
        <begin position="172"/>
        <end position="332"/>
    </location>
</feature>
<dbReference type="Pfam" id="PF24485">
    <property type="entry name" value="zf-C2H2_DHX34"/>
    <property type="match status" value="1"/>
</dbReference>
<feature type="compositionally biased region" description="Basic and acidic residues" evidence="5">
    <location>
        <begin position="757"/>
        <end position="769"/>
    </location>
</feature>
<keyword evidence="2" id="KW-0378">Hydrolase</keyword>
<reference evidence="8" key="2">
    <citation type="submission" date="2025-08" db="UniProtKB">
        <authorList>
            <consortium name="Ensembl"/>
        </authorList>
    </citation>
    <scope>IDENTIFICATION</scope>
</reference>
<dbReference type="Gene3D" id="1.20.120.1080">
    <property type="match status" value="1"/>
</dbReference>
<dbReference type="InterPro" id="IPR027417">
    <property type="entry name" value="P-loop_NTPase"/>
</dbReference>
<dbReference type="CDD" id="cd18791">
    <property type="entry name" value="SF2_C_RHA"/>
    <property type="match status" value="1"/>
</dbReference>
<dbReference type="Pfam" id="PF00271">
    <property type="entry name" value="Helicase_C"/>
    <property type="match status" value="1"/>
</dbReference>